<evidence type="ECO:0000256" key="1">
    <source>
        <dbReference type="SAM" id="MobiDB-lite"/>
    </source>
</evidence>
<feature type="region of interest" description="Disordered" evidence="1">
    <location>
        <begin position="28"/>
        <end position="60"/>
    </location>
</feature>
<gene>
    <name evidence="2" type="ORF">TorRG33x02_009130</name>
</gene>
<keyword evidence="3" id="KW-1185">Reference proteome</keyword>
<evidence type="ECO:0000313" key="2">
    <source>
        <dbReference type="EMBL" id="POO02852.1"/>
    </source>
</evidence>
<evidence type="ECO:0000313" key="3">
    <source>
        <dbReference type="Proteomes" id="UP000237000"/>
    </source>
</evidence>
<feature type="compositionally biased region" description="Basic and acidic residues" evidence="1">
    <location>
        <begin position="28"/>
        <end position="54"/>
    </location>
</feature>
<proteinExistence type="predicted"/>
<comment type="caution">
    <text evidence="2">The sequence shown here is derived from an EMBL/GenBank/DDBJ whole genome shotgun (WGS) entry which is preliminary data.</text>
</comment>
<sequence length="138" mass="15440">MHDFKNYTIVDSFFYIQTGSNSFYSKSSEEKLESKTNLRHEKREGLGETPKDSPTEASLWPKKAAKEGIEASPLAHIASFSKCSTFNKCLAFEEDPPPLFCCFFPIVSSLSDIALLEQIAEFATFLDPLLLPIFCSAL</sequence>
<organism evidence="2 3">
    <name type="scientific">Trema orientale</name>
    <name type="common">Charcoal tree</name>
    <name type="synonym">Celtis orientalis</name>
    <dbReference type="NCBI Taxonomy" id="63057"/>
    <lineage>
        <taxon>Eukaryota</taxon>
        <taxon>Viridiplantae</taxon>
        <taxon>Streptophyta</taxon>
        <taxon>Embryophyta</taxon>
        <taxon>Tracheophyta</taxon>
        <taxon>Spermatophyta</taxon>
        <taxon>Magnoliopsida</taxon>
        <taxon>eudicotyledons</taxon>
        <taxon>Gunneridae</taxon>
        <taxon>Pentapetalae</taxon>
        <taxon>rosids</taxon>
        <taxon>fabids</taxon>
        <taxon>Rosales</taxon>
        <taxon>Cannabaceae</taxon>
        <taxon>Trema</taxon>
    </lineage>
</organism>
<dbReference type="OrthoDB" id="10513982at2759"/>
<protein>
    <submittedName>
        <fullName evidence="2">Uncharacterized protein</fullName>
    </submittedName>
</protein>
<dbReference type="EMBL" id="JXTC01000003">
    <property type="protein sequence ID" value="POO02852.1"/>
    <property type="molecule type" value="Genomic_DNA"/>
</dbReference>
<dbReference type="InParanoid" id="A0A2P5FYH5"/>
<reference evidence="3" key="1">
    <citation type="submission" date="2016-06" db="EMBL/GenBank/DDBJ databases">
        <title>Parallel loss of symbiosis genes in relatives of nitrogen-fixing non-legume Parasponia.</title>
        <authorList>
            <person name="Van Velzen R."/>
            <person name="Holmer R."/>
            <person name="Bu F."/>
            <person name="Rutten L."/>
            <person name="Van Zeijl A."/>
            <person name="Liu W."/>
            <person name="Santuari L."/>
            <person name="Cao Q."/>
            <person name="Sharma T."/>
            <person name="Shen D."/>
            <person name="Roswanjaya Y."/>
            <person name="Wardhani T."/>
            <person name="Kalhor M.S."/>
            <person name="Jansen J."/>
            <person name="Van den Hoogen J."/>
            <person name="Gungor B."/>
            <person name="Hartog M."/>
            <person name="Hontelez J."/>
            <person name="Verver J."/>
            <person name="Yang W.-C."/>
            <person name="Schijlen E."/>
            <person name="Repin R."/>
            <person name="Schilthuizen M."/>
            <person name="Schranz E."/>
            <person name="Heidstra R."/>
            <person name="Miyata K."/>
            <person name="Fedorova E."/>
            <person name="Kohlen W."/>
            <person name="Bisseling T."/>
            <person name="Smit S."/>
            <person name="Geurts R."/>
        </authorList>
    </citation>
    <scope>NUCLEOTIDE SEQUENCE [LARGE SCALE GENOMIC DNA]</scope>
    <source>
        <strain evidence="3">cv. RG33-2</strain>
    </source>
</reference>
<dbReference type="AlphaFoldDB" id="A0A2P5FYH5"/>
<accession>A0A2P5FYH5</accession>
<dbReference type="Proteomes" id="UP000237000">
    <property type="component" value="Unassembled WGS sequence"/>
</dbReference>
<name>A0A2P5FYH5_TREOI</name>